<proteinExistence type="predicted"/>
<evidence type="ECO:0000313" key="1">
    <source>
        <dbReference type="EMBL" id="EFM92538.1"/>
    </source>
</evidence>
<comment type="caution">
    <text evidence="1">The sequence shown here is derived from an EMBL/GenBank/DDBJ whole genome shotgun (WGS) entry which is preliminary data.</text>
</comment>
<name>A0A828PM39_ACTPL</name>
<protein>
    <submittedName>
        <fullName evidence="1">Uncharacterized protein</fullName>
    </submittedName>
</protein>
<sequence>MCEQRSVIWFSVVGTENGTLTIYKSKDGSLLATRGCFSGTVDEFLAKSAQVHDEKTKREYELLIEVAKSRILG</sequence>
<dbReference type="AlphaFoldDB" id="A0A828PM39"/>
<dbReference type="Proteomes" id="UP000005341">
    <property type="component" value="Unassembled WGS sequence"/>
</dbReference>
<dbReference type="EMBL" id="ADOG01000008">
    <property type="protein sequence ID" value="EFM92538.1"/>
    <property type="molecule type" value="Genomic_DNA"/>
</dbReference>
<reference evidence="1 2" key="1">
    <citation type="journal article" date="2010" name="J. Bacteriol.">
        <title>Comparative genomic characterization of Actinobacillus pleuropneumoniae.</title>
        <authorList>
            <person name="Xu Z."/>
            <person name="Chen X."/>
            <person name="Li L."/>
            <person name="Li T."/>
            <person name="Wang S."/>
            <person name="Chen H."/>
            <person name="Zhou R."/>
        </authorList>
    </citation>
    <scope>NUCLEOTIDE SEQUENCE [LARGE SCALE GENOMIC DNA]</scope>
    <source>
        <strain evidence="1 2">Femo</strain>
    </source>
</reference>
<organism evidence="1 2">
    <name type="scientific">Actinobacillus pleuropneumoniae serovar 6 str. Femo</name>
    <dbReference type="NCBI Taxonomy" id="754256"/>
    <lineage>
        <taxon>Bacteria</taxon>
        <taxon>Pseudomonadati</taxon>
        <taxon>Pseudomonadota</taxon>
        <taxon>Gammaproteobacteria</taxon>
        <taxon>Pasteurellales</taxon>
        <taxon>Pasteurellaceae</taxon>
        <taxon>Actinobacillus</taxon>
    </lineage>
</organism>
<accession>A0A828PM39</accession>
<evidence type="ECO:0000313" key="2">
    <source>
        <dbReference type="Proteomes" id="UP000005341"/>
    </source>
</evidence>
<gene>
    <name evidence="1" type="ORF">appser6_5750</name>
</gene>